<proteinExistence type="predicted"/>
<evidence type="ECO:0000313" key="6">
    <source>
        <dbReference type="EMBL" id="MFH0254072.1"/>
    </source>
</evidence>
<dbReference type="SUPFAM" id="SSF47413">
    <property type="entry name" value="lambda repressor-like DNA-binding domains"/>
    <property type="match status" value="1"/>
</dbReference>
<feature type="coiled-coil region" evidence="4">
    <location>
        <begin position="103"/>
        <end position="130"/>
    </location>
</feature>
<keyword evidence="7" id="KW-1185">Reference proteome</keyword>
<dbReference type="Proteomes" id="UP001607157">
    <property type="component" value="Unassembled WGS sequence"/>
</dbReference>
<dbReference type="PROSITE" id="PS50943">
    <property type="entry name" value="HTH_CROC1"/>
    <property type="match status" value="1"/>
</dbReference>
<organism evidence="6 7">
    <name type="scientific">Roseovarius aquimarinus</name>
    <dbReference type="NCBI Taxonomy" id="1229156"/>
    <lineage>
        <taxon>Bacteria</taxon>
        <taxon>Pseudomonadati</taxon>
        <taxon>Pseudomonadota</taxon>
        <taxon>Alphaproteobacteria</taxon>
        <taxon>Rhodobacterales</taxon>
        <taxon>Roseobacteraceae</taxon>
        <taxon>Roseovarius</taxon>
    </lineage>
</organism>
<dbReference type="InterPro" id="IPR010982">
    <property type="entry name" value="Lambda_DNA-bd_dom_sf"/>
</dbReference>
<keyword evidence="2" id="KW-0238">DNA-binding</keyword>
<evidence type="ECO:0000256" key="4">
    <source>
        <dbReference type="SAM" id="Coils"/>
    </source>
</evidence>
<sequence>MQDDTAEKWFDPDATTFGDRLAGAREMANMTQAQLAKRLGVKKKTLEDWENDLRGPRAMRLSMLAGLLNVSLLWLLTGEGDGPGEPGDATSYVRGAHQLLDEINAISAQMALSAERLARVEEELKGLLKDADG</sequence>
<evidence type="ECO:0000256" key="2">
    <source>
        <dbReference type="ARBA" id="ARBA00023125"/>
    </source>
</evidence>
<evidence type="ECO:0000256" key="1">
    <source>
        <dbReference type="ARBA" id="ARBA00023015"/>
    </source>
</evidence>
<dbReference type="Gene3D" id="1.10.260.40">
    <property type="entry name" value="lambda repressor-like DNA-binding domains"/>
    <property type="match status" value="1"/>
</dbReference>
<dbReference type="PANTHER" id="PTHR40661">
    <property type="match status" value="1"/>
</dbReference>
<comment type="caution">
    <text evidence="6">The sequence shown here is derived from an EMBL/GenBank/DDBJ whole genome shotgun (WGS) entry which is preliminary data.</text>
</comment>
<protein>
    <submittedName>
        <fullName evidence="6">Multiprotein-bridging factor 1 family protein</fullName>
    </submittedName>
</protein>
<dbReference type="PANTHER" id="PTHR40661:SF3">
    <property type="entry name" value="FELS-1 PROPHAGE TRANSCRIPTIONAL REGULATOR"/>
    <property type="match status" value="1"/>
</dbReference>
<keyword evidence="4" id="KW-0175">Coiled coil</keyword>
<dbReference type="SMART" id="SM00530">
    <property type="entry name" value="HTH_XRE"/>
    <property type="match status" value="1"/>
</dbReference>
<dbReference type="InterPro" id="IPR001387">
    <property type="entry name" value="Cro/C1-type_HTH"/>
</dbReference>
<dbReference type="RefSeq" id="WP_377170607.1">
    <property type="nucleotide sequence ID" value="NZ_JBHTJC010000002.1"/>
</dbReference>
<feature type="domain" description="HTH cro/C1-type" evidence="5">
    <location>
        <begin position="21"/>
        <end position="75"/>
    </location>
</feature>
<dbReference type="EMBL" id="JBIHMM010000002">
    <property type="protein sequence ID" value="MFH0254072.1"/>
    <property type="molecule type" value="Genomic_DNA"/>
</dbReference>
<reference evidence="6 7" key="1">
    <citation type="submission" date="2024-10" db="EMBL/GenBank/DDBJ databases">
        <authorList>
            <person name="Yang X.-N."/>
        </authorList>
    </citation>
    <scope>NUCLEOTIDE SEQUENCE [LARGE SCALE GENOMIC DNA]</scope>
    <source>
        <strain evidence="6 7">CAU 1059</strain>
    </source>
</reference>
<keyword evidence="3" id="KW-0804">Transcription</keyword>
<dbReference type="CDD" id="cd00093">
    <property type="entry name" value="HTH_XRE"/>
    <property type="match status" value="1"/>
</dbReference>
<gene>
    <name evidence="6" type="ORF">ACGRVM_09210</name>
</gene>
<name>A0ABW7I7A4_9RHOB</name>
<accession>A0ABW7I7A4</accession>
<evidence type="ECO:0000313" key="7">
    <source>
        <dbReference type="Proteomes" id="UP001607157"/>
    </source>
</evidence>
<evidence type="ECO:0000256" key="3">
    <source>
        <dbReference type="ARBA" id="ARBA00023163"/>
    </source>
</evidence>
<evidence type="ECO:0000259" key="5">
    <source>
        <dbReference type="PROSITE" id="PS50943"/>
    </source>
</evidence>
<keyword evidence="1" id="KW-0805">Transcription regulation</keyword>
<dbReference type="Pfam" id="PF01381">
    <property type="entry name" value="HTH_3"/>
    <property type="match status" value="1"/>
</dbReference>